<evidence type="ECO:0000313" key="9">
    <source>
        <dbReference type="Proteomes" id="UP000295724"/>
    </source>
</evidence>
<dbReference type="Pfam" id="PF01523">
    <property type="entry name" value="PmbA_TldD_1st"/>
    <property type="match status" value="1"/>
</dbReference>
<gene>
    <name evidence="8" type="ORF">C8D91_1872</name>
</gene>
<evidence type="ECO:0000256" key="1">
    <source>
        <dbReference type="ARBA" id="ARBA00005836"/>
    </source>
</evidence>
<dbReference type="InterPro" id="IPR045570">
    <property type="entry name" value="Metalloprtase-TldD/E_cen_dom"/>
</dbReference>
<dbReference type="PANTHER" id="PTHR30624">
    <property type="entry name" value="UNCHARACTERIZED PROTEIN TLDD AND PMBA"/>
    <property type="match status" value="1"/>
</dbReference>
<dbReference type="SUPFAM" id="SSF111283">
    <property type="entry name" value="Putative modulator of DNA gyrase, PmbA/TldD"/>
    <property type="match status" value="1"/>
</dbReference>
<dbReference type="InterPro" id="IPR025502">
    <property type="entry name" value="TldD"/>
</dbReference>
<evidence type="ECO:0000259" key="6">
    <source>
        <dbReference type="Pfam" id="PF19289"/>
    </source>
</evidence>
<proteinExistence type="inferred from homology"/>
<name>A0A4R6XPR5_9GAMM</name>
<dbReference type="Pfam" id="PF19289">
    <property type="entry name" value="PmbA_TldD_3rd"/>
    <property type="match status" value="1"/>
</dbReference>
<evidence type="ECO:0000259" key="5">
    <source>
        <dbReference type="Pfam" id="PF01523"/>
    </source>
</evidence>
<dbReference type="GO" id="GO:0008237">
    <property type="term" value="F:metallopeptidase activity"/>
    <property type="evidence" value="ECO:0007669"/>
    <property type="project" value="UniProtKB-KW"/>
</dbReference>
<keyword evidence="2" id="KW-0645">Protease</keyword>
<keyword evidence="9" id="KW-1185">Reference proteome</keyword>
<dbReference type="InterPro" id="IPR035068">
    <property type="entry name" value="TldD/PmbA_N"/>
</dbReference>
<keyword evidence="3" id="KW-0378">Hydrolase</keyword>
<dbReference type="GO" id="GO:0006508">
    <property type="term" value="P:proteolysis"/>
    <property type="evidence" value="ECO:0007669"/>
    <property type="project" value="UniProtKB-KW"/>
</dbReference>
<dbReference type="PANTHER" id="PTHR30624:SF4">
    <property type="entry name" value="METALLOPROTEASE TLDD"/>
    <property type="match status" value="1"/>
</dbReference>
<feature type="domain" description="Metalloprotease TldD/E N-terminal" evidence="5">
    <location>
        <begin position="36"/>
        <end position="100"/>
    </location>
</feature>
<dbReference type="PIRSF" id="PIRSF004919">
    <property type="entry name" value="TldD"/>
    <property type="match status" value="1"/>
</dbReference>
<dbReference type="InterPro" id="IPR002510">
    <property type="entry name" value="Metalloprtase-TldD/E_N"/>
</dbReference>
<dbReference type="EMBL" id="SNZB01000004">
    <property type="protein sequence ID" value="TDR19323.1"/>
    <property type="molecule type" value="Genomic_DNA"/>
</dbReference>
<dbReference type="InterPro" id="IPR051463">
    <property type="entry name" value="Peptidase_U62_metallo"/>
</dbReference>
<dbReference type="RefSeq" id="WP_099020221.1">
    <property type="nucleotide sequence ID" value="NZ_NIHB01000007.1"/>
</dbReference>
<evidence type="ECO:0000256" key="2">
    <source>
        <dbReference type="ARBA" id="ARBA00022670"/>
    </source>
</evidence>
<feature type="domain" description="Metalloprotease TldD/E C-terminal" evidence="6">
    <location>
        <begin position="243"/>
        <end position="476"/>
    </location>
</feature>
<dbReference type="NCBIfam" id="NF008006">
    <property type="entry name" value="PRK10735.1"/>
    <property type="match status" value="1"/>
</dbReference>
<reference evidence="8 9" key="1">
    <citation type="submission" date="2019-03" db="EMBL/GenBank/DDBJ databases">
        <title>Genomic Encyclopedia of Type Strains, Phase IV (KMG-IV): sequencing the most valuable type-strain genomes for metagenomic binning, comparative biology and taxonomic classification.</title>
        <authorList>
            <person name="Goeker M."/>
        </authorList>
    </citation>
    <scope>NUCLEOTIDE SEQUENCE [LARGE SCALE GENOMIC DNA]</scope>
    <source>
        <strain evidence="8 9">DSM 25488</strain>
    </source>
</reference>
<sequence>MSIKQTSQTFLEPGGLSVNDLEQMLGDALSTGGDFADLYFQSSRLESWVLENQQVKSGSHSIDRGVGIRINQGEKTGFAYTDALNKNSINHAVHTARSIARSQSTHKGVNLKQHQPPDLYTPKDVLTGVDNQSILDLLNQMDVKARKQDHRVKKVICSLVSSQEEIMVAATDGVFAADIRPMVKLSIQVICTDDKGRMEMGYAGGGGRILLNDVFKAGYADGYIEQAIHGALINLQAKEAPAGEMPVVLAAGWPGVLLHEAVGHGLEGDFNRKGSSAFSGKVGQQVTSKVCTIIDSGILPNRRGSLNIDDEGTQSQENVLIENGILRGYMQDKLNARLMGVPTTGNGRRESFAHLPMPRMTNTYMLGGENDPNEIIASVEKGLYAVNFSGGQVDITNGKFVFSASEAYMIEHGKISYPVKGATLIGDGPAAMQQVSMVGNDLAFDQGLGVCGKDGQSIPVGIGQPSLKIDKLTVGGTQV</sequence>
<protein>
    <submittedName>
        <fullName evidence="8">Microcin-processing peptidase 2</fullName>
    </submittedName>
</protein>
<organism evidence="8 9">
    <name type="scientific">Marinicella litoralis</name>
    <dbReference type="NCBI Taxonomy" id="644220"/>
    <lineage>
        <taxon>Bacteria</taxon>
        <taxon>Pseudomonadati</taxon>
        <taxon>Pseudomonadota</taxon>
        <taxon>Gammaproteobacteria</taxon>
        <taxon>Lysobacterales</taxon>
        <taxon>Marinicellaceae</taxon>
        <taxon>Marinicella</taxon>
    </lineage>
</organism>
<dbReference type="OrthoDB" id="9803213at2"/>
<dbReference type="InterPro" id="IPR036059">
    <property type="entry name" value="TldD/PmbA_sf"/>
</dbReference>
<dbReference type="Gene3D" id="3.30.2290.10">
    <property type="entry name" value="PmbA/TldD superfamily"/>
    <property type="match status" value="1"/>
</dbReference>
<evidence type="ECO:0000313" key="8">
    <source>
        <dbReference type="EMBL" id="TDR19323.1"/>
    </source>
</evidence>
<evidence type="ECO:0000256" key="3">
    <source>
        <dbReference type="ARBA" id="ARBA00022801"/>
    </source>
</evidence>
<evidence type="ECO:0000256" key="4">
    <source>
        <dbReference type="ARBA" id="ARBA00023049"/>
    </source>
</evidence>
<dbReference type="Pfam" id="PF19290">
    <property type="entry name" value="PmbA_TldD_2nd"/>
    <property type="match status" value="1"/>
</dbReference>
<dbReference type="InterPro" id="IPR045569">
    <property type="entry name" value="Metalloprtase-TldD/E_C"/>
</dbReference>
<accession>A0A4R6XPR5</accession>
<evidence type="ECO:0000259" key="7">
    <source>
        <dbReference type="Pfam" id="PF19290"/>
    </source>
</evidence>
<feature type="domain" description="Metalloprotease TldD/E central" evidence="7">
    <location>
        <begin position="128"/>
        <end position="235"/>
    </location>
</feature>
<comment type="similarity">
    <text evidence="1">Belongs to the peptidase U62 family.</text>
</comment>
<keyword evidence="4" id="KW-0482">Metalloprotease</keyword>
<dbReference type="Proteomes" id="UP000295724">
    <property type="component" value="Unassembled WGS sequence"/>
</dbReference>
<dbReference type="GO" id="GO:0005829">
    <property type="term" value="C:cytosol"/>
    <property type="evidence" value="ECO:0007669"/>
    <property type="project" value="TreeGrafter"/>
</dbReference>
<dbReference type="AlphaFoldDB" id="A0A4R6XPR5"/>
<comment type="caution">
    <text evidence="8">The sequence shown here is derived from an EMBL/GenBank/DDBJ whole genome shotgun (WGS) entry which is preliminary data.</text>
</comment>